<keyword evidence="5" id="KW-0539">Nucleus</keyword>
<comment type="similarity">
    <text evidence="2">Belongs to the SNU66/SART1 family.</text>
</comment>
<feature type="region of interest" description="Disordered" evidence="6">
    <location>
        <begin position="103"/>
        <end position="131"/>
    </location>
</feature>
<dbReference type="OrthoDB" id="5583at2759"/>
<reference evidence="7" key="1">
    <citation type="journal article" date="2022" name="Proc. Natl. Acad. Sci. U.S.A.">
        <title>Life cycle and functional genomics of the unicellular red alga Galdieria for elucidating algal and plant evolution and industrial use.</title>
        <authorList>
            <person name="Hirooka S."/>
            <person name="Itabashi T."/>
            <person name="Ichinose T.M."/>
            <person name="Onuma R."/>
            <person name="Fujiwara T."/>
            <person name="Yamashita S."/>
            <person name="Jong L.W."/>
            <person name="Tomita R."/>
            <person name="Iwane A.H."/>
            <person name="Miyagishima S.Y."/>
        </authorList>
    </citation>
    <scope>NUCLEOTIDE SEQUENCE</scope>
    <source>
        <strain evidence="7">NBRC 102759</strain>
    </source>
</reference>
<evidence type="ECO:0000256" key="2">
    <source>
        <dbReference type="ARBA" id="ARBA00006076"/>
    </source>
</evidence>
<feature type="region of interest" description="Disordered" evidence="6">
    <location>
        <begin position="353"/>
        <end position="382"/>
    </location>
</feature>
<protein>
    <recommendedName>
        <fullName evidence="9">U4/U6.U5 tri-snRNP-associated protein 1</fullName>
    </recommendedName>
</protein>
<feature type="compositionally biased region" description="Polar residues" evidence="6">
    <location>
        <begin position="475"/>
        <end position="494"/>
    </location>
</feature>
<evidence type="ECO:0000256" key="5">
    <source>
        <dbReference type="ARBA" id="ARBA00023242"/>
    </source>
</evidence>
<keyword evidence="3" id="KW-0507">mRNA processing</keyword>
<feature type="compositionally biased region" description="Basic and acidic residues" evidence="6">
    <location>
        <begin position="369"/>
        <end position="379"/>
    </location>
</feature>
<evidence type="ECO:0008006" key="9">
    <source>
        <dbReference type="Google" id="ProtNLM"/>
    </source>
</evidence>
<keyword evidence="8" id="KW-1185">Reference proteome</keyword>
<comment type="caution">
    <text evidence="7">The sequence shown here is derived from an EMBL/GenBank/DDBJ whole genome shotgun (WGS) entry which is preliminary data.</text>
</comment>
<accession>A0A9C7PY24</accession>
<dbReference type="GO" id="GO:0000481">
    <property type="term" value="P:maturation of 5S rRNA"/>
    <property type="evidence" value="ECO:0007669"/>
    <property type="project" value="TreeGrafter"/>
</dbReference>
<dbReference type="InterPro" id="IPR005011">
    <property type="entry name" value="SNU66/SART1"/>
</dbReference>
<dbReference type="PANTHER" id="PTHR14152:SF5">
    <property type="entry name" value="U4_U6.U5 TRI-SNRNP-ASSOCIATED PROTEIN 1"/>
    <property type="match status" value="1"/>
</dbReference>
<comment type="subcellular location">
    <subcellularLocation>
        <location evidence="1">Nucleus</location>
    </subcellularLocation>
</comment>
<gene>
    <name evidence="7" type="ORF">GpartN1_g3763.t1</name>
</gene>
<proteinExistence type="inferred from homology"/>
<evidence type="ECO:0000256" key="6">
    <source>
        <dbReference type="SAM" id="MobiDB-lite"/>
    </source>
</evidence>
<dbReference type="Pfam" id="PF19252">
    <property type="entry name" value="HIND"/>
    <property type="match status" value="1"/>
</dbReference>
<dbReference type="Pfam" id="PF03343">
    <property type="entry name" value="SART-1"/>
    <property type="match status" value="2"/>
</dbReference>
<name>A0A9C7PY24_9RHOD</name>
<feature type="compositionally biased region" description="Polar residues" evidence="6">
    <location>
        <begin position="112"/>
        <end position="131"/>
    </location>
</feature>
<feature type="region of interest" description="Disordered" evidence="6">
    <location>
        <begin position="438"/>
        <end position="500"/>
    </location>
</feature>
<feature type="compositionally biased region" description="Polar residues" evidence="6">
    <location>
        <begin position="681"/>
        <end position="695"/>
    </location>
</feature>
<reference evidence="7" key="2">
    <citation type="submission" date="2022-01" db="EMBL/GenBank/DDBJ databases">
        <authorList>
            <person name="Hirooka S."/>
            <person name="Miyagishima S.Y."/>
        </authorList>
    </citation>
    <scope>NUCLEOTIDE SEQUENCE</scope>
    <source>
        <strain evidence="7">NBRC 102759</strain>
    </source>
</reference>
<dbReference type="PANTHER" id="PTHR14152">
    <property type="entry name" value="SQUAMOUS CELL CARCINOMA ANTIGEN RECOGNISED BY CYTOTOXIC T LYMPHOCYTES"/>
    <property type="match status" value="1"/>
</dbReference>
<feature type="region of interest" description="Disordered" evidence="6">
    <location>
        <begin position="648"/>
        <end position="706"/>
    </location>
</feature>
<dbReference type="Proteomes" id="UP001061958">
    <property type="component" value="Unassembled WGS sequence"/>
</dbReference>
<dbReference type="AlphaFoldDB" id="A0A9C7PY24"/>
<feature type="compositionally biased region" description="Basic and acidic residues" evidence="6">
    <location>
        <begin position="51"/>
        <end position="60"/>
    </location>
</feature>
<evidence type="ECO:0000313" key="8">
    <source>
        <dbReference type="Proteomes" id="UP001061958"/>
    </source>
</evidence>
<feature type="compositionally biased region" description="Polar residues" evidence="6">
    <location>
        <begin position="440"/>
        <end position="453"/>
    </location>
</feature>
<dbReference type="GO" id="GO:0046540">
    <property type="term" value="C:U4/U6 x U5 tri-snRNP complex"/>
    <property type="evidence" value="ECO:0007669"/>
    <property type="project" value="InterPro"/>
</dbReference>
<evidence type="ECO:0000256" key="3">
    <source>
        <dbReference type="ARBA" id="ARBA00022664"/>
    </source>
</evidence>
<sequence length="753" mass="86440">MDGQEVELSIQETNRLREQLGLKPLAIEEENENNQGTYRNPRWVQDESTEEHDNLKSKLERQRHKRLQRSVFDAKPLGLDLEEELETQLDTLQWVEKSRNLERQRKTRKGDVTTNKASNLLNTRQQPSTNGKVEEKLDYIPDFVVGATEEDLRGSEEMILTLKDRNVLDEEEDELENIQLRERQQSLLNQRMKRAINKRNTRGATFEEEFPEMEDFSTEKTHSLLPKYDELDLYNDKNNRFRLSSLTEKERQAVCRERVENLKQQFSTRRKEESASLPETRIQGEYFTPKEFLGFGKLKRTSGKKKKNKSRRLVTAEDDLEGGAKSEAAVDEIAQFNIEPEERLKRLHELRFQGTSDGKTPNAPSTFEISDHPDNKHQESSGWRRVRFLRERGAERVLSAIQESGNFESRKNDSEEGNETLVLDDLTEFVYNLDPHSFSREGTASTKASSPLSSFAEVSRRDEIASHHDEEEGNISMSSGHLSGENQDTMSNDLDGNEDERKDDLEADLVSIGLEEEPVSMGVAAALKHLQMTGNLHQEFDQVGRTKDERIADARQWEEGSKRIKLEYVDEFGRELTPKEAFRQLSYKFHGKGPGKAKQEKRLRKYIQELRSKMLSNGDDTPLHSVRHLKDETKQSAVPYIVLQSSTLSKEMNSGEHSRSRSTSTWERTDIRKPQSRKKQSISATSSSPSNVSFKTNEEAKEAGNASHVVAVAIPSEGSRSMELAQSERGKIAIQLGRNTKRKRPVLNKQSFE</sequence>
<keyword evidence="4" id="KW-0508">mRNA splicing</keyword>
<feature type="compositionally biased region" description="Basic and acidic residues" evidence="6">
    <location>
        <begin position="458"/>
        <end position="470"/>
    </location>
</feature>
<evidence type="ECO:0000256" key="1">
    <source>
        <dbReference type="ARBA" id="ARBA00004123"/>
    </source>
</evidence>
<feature type="region of interest" description="Disordered" evidence="6">
    <location>
        <begin position="27"/>
        <end position="61"/>
    </location>
</feature>
<feature type="compositionally biased region" description="Polar residues" evidence="6">
    <location>
        <begin position="353"/>
        <end position="368"/>
    </location>
</feature>
<dbReference type="InterPro" id="IPR045347">
    <property type="entry name" value="HIND"/>
</dbReference>
<organism evidence="7 8">
    <name type="scientific">Galdieria partita</name>
    <dbReference type="NCBI Taxonomy" id="83374"/>
    <lineage>
        <taxon>Eukaryota</taxon>
        <taxon>Rhodophyta</taxon>
        <taxon>Bangiophyceae</taxon>
        <taxon>Galdieriales</taxon>
        <taxon>Galdieriaceae</taxon>
        <taxon>Galdieria</taxon>
    </lineage>
</organism>
<dbReference type="EMBL" id="BQMJ01000029">
    <property type="protein sequence ID" value="GJQ11972.1"/>
    <property type="molecule type" value="Genomic_DNA"/>
</dbReference>
<dbReference type="GO" id="GO:0045292">
    <property type="term" value="P:mRNA cis splicing, via spliceosome"/>
    <property type="evidence" value="ECO:0007669"/>
    <property type="project" value="TreeGrafter"/>
</dbReference>
<evidence type="ECO:0000313" key="7">
    <source>
        <dbReference type="EMBL" id="GJQ11972.1"/>
    </source>
</evidence>
<evidence type="ECO:0000256" key="4">
    <source>
        <dbReference type="ARBA" id="ARBA00023187"/>
    </source>
</evidence>